<dbReference type="AlphaFoldDB" id="A0A072NZ00"/>
<keyword evidence="3" id="KW-1185">Reference proteome</keyword>
<dbReference type="PANTHER" id="PTHR13774:SF32">
    <property type="entry name" value="ANTISENSE-ENHANCING SEQUENCE 1"/>
    <property type="match status" value="1"/>
</dbReference>
<name>A0A072NZ00_9EURO</name>
<dbReference type="STRING" id="1182545.A0A072NZ00"/>
<organism evidence="2 3">
    <name type="scientific">Exophiala aquamarina CBS 119918</name>
    <dbReference type="NCBI Taxonomy" id="1182545"/>
    <lineage>
        <taxon>Eukaryota</taxon>
        <taxon>Fungi</taxon>
        <taxon>Dikarya</taxon>
        <taxon>Ascomycota</taxon>
        <taxon>Pezizomycotina</taxon>
        <taxon>Eurotiomycetes</taxon>
        <taxon>Chaetothyriomycetidae</taxon>
        <taxon>Chaetothyriales</taxon>
        <taxon>Herpotrichiellaceae</taxon>
        <taxon>Exophiala</taxon>
    </lineage>
</organism>
<dbReference type="OrthoDB" id="75169at2759"/>
<evidence type="ECO:0000256" key="1">
    <source>
        <dbReference type="PIRSR" id="PIRSR016184-1"/>
    </source>
</evidence>
<protein>
    <recommendedName>
        <fullName evidence="4">Phenazine biosynthesis protein</fullName>
    </recommendedName>
</protein>
<dbReference type="InterPro" id="IPR003719">
    <property type="entry name" value="Phenazine_PhzF-like"/>
</dbReference>
<dbReference type="GO" id="GO:0016853">
    <property type="term" value="F:isomerase activity"/>
    <property type="evidence" value="ECO:0007669"/>
    <property type="project" value="TreeGrafter"/>
</dbReference>
<dbReference type="PANTHER" id="PTHR13774">
    <property type="entry name" value="PHENAZINE BIOSYNTHESIS PROTEIN"/>
    <property type="match status" value="1"/>
</dbReference>
<reference evidence="2 3" key="1">
    <citation type="submission" date="2013-03" db="EMBL/GenBank/DDBJ databases">
        <title>The Genome Sequence of Exophiala aquamarina CBS 119918.</title>
        <authorList>
            <consortium name="The Broad Institute Genomics Platform"/>
            <person name="Cuomo C."/>
            <person name="de Hoog S."/>
            <person name="Gorbushina A."/>
            <person name="Walker B."/>
            <person name="Young S.K."/>
            <person name="Zeng Q."/>
            <person name="Gargeya S."/>
            <person name="Fitzgerald M."/>
            <person name="Haas B."/>
            <person name="Abouelleil A."/>
            <person name="Allen A.W."/>
            <person name="Alvarado L."/>
            <person name="Arachchi H.M."/>
            <person name="Berlin A.M."/>
            <person name="Chapman S.B."/>
            <person name="Gainer-Dewar J."/>
            <person name="Goldberg J."/>
            <person name="Griggs A."/>
            <person name="Gujja S."/>
            <person name="Hansen M."/>
            <person name="Howarth C."/>
            <person name="Imamovic A."/>
            <person name="Ireland A."/>
            <person name="Larimer J."/>
            <person name="McCowan C."/>
            <person name="Murphy C."/>
            <person name="Pearson M."/>
            <person name="Poon T.W."/>
            <person name="Priest M."/>
            <person name="Roberts A."/>
            <person name="Saif S."/>
            <person name="Shea T."/>
            <person name="Sisk P."/>
            <person name="Sykes S."/>
            <person name="Wortman J."/>
            <person name="Nusbaum C."/>
            <person name="Birren B."/>
        </authorList>
    </citation>
    <scope>NUCLEOTIDE SEQUENCE [LARGE SCALE GENOMIC DNA]</scope>
    <source>
        <strain evidence="2 3">CBS 119918</strain>
    </source>
</reference>
<proteinExistence type="predicted"/>
<feature type="non-terminal residue" evidence="2">
    <location>
        <position position="309"/>
    </location>
</feature>
<dbReference type="SUPFAM" id="SSF54506">
    <property type="entry name" value="Diaminopimelate epimerase-like"/>
    <property type="match status" value="1"/>
</dbReference>
<evidence type="ECO:0000313" key="3">
    <source>
        <dbReference type="Proteomes" id="UP000027920"/>
    </source>
</evidence>
<comment type="caution">
    <text evidence="2">The sequence shown here is derived from an EMBL/GenBank/DDBJ whole genome shotgun (WGS) entry which is preliminary data.</text>
</comment>
<dbReference type="HOGENOM" id="CLU_048756_1_0_1"/>
<dbReference type="PIRSF" id="PIRSF016184">
    <property type="entry name" value="PhzC_PhzF"/>
    <property type="match status" value="1"/>
</dbReference>
<evidence type="ECO:0000313" key="2">
    <source>
        <dbReference type="EMBL" id="KEF52243.1"/>
    </source>
</evidence>
<evidence type="ECO:0008006" key="4">
    <source>
        <dbReference type="Google" id="ProtNLM"/>
    </source>
</evidence>
<dbReference type="GeneID" id="25286766"/>
<dbReference type="Gene3D" id="3.10.310.10">
    <property type="entry name" value="Diaminopimelate Epimerase, Chain A, domain 1"/>
    <property type="match status" value="2"/>
</dbReference>
<accession>A0A072NZ00</accession>
<feature type="active site" evidence="1">
    <location>
        <position position="50"/>
    </location>
</feature>
<dbReference type="GO" id="GO:0005737">
    <property type="term" value="C:cytoplasm"/>
    <property type="evidence" value="ECO:0007669"/>
    <property type="project" value="TreeGrafter"/>
</dbReference>
<sequence length="309" mass="33640">MARTISYNTSDVFTDTAFTGNQLAILHVPNGFSLSQEEKQKIAIEFNYSESVFLHQPSPDAAAATYGVDIFTPESEIPFAGHPTIGTASYIFQNLEKQRDDISIILKAGTVKATFDRNTARAAAEIPHDFRQHATRLPWDRVVASQPQLLSEIFKDATIPLVSIVKGVTFGLIDLAQQPELLDRVMVTNIDIPRMKDLDNGWDHGLIADLFYVKKPDAGDGVLRVQQRMIGIGLEDAATGAASAALSAYLALLEGGSGAKYFFELEQGVQMGRRSIIGCEVALDADGKRVKTIILSGQARAVMKGELTI</sequence>
<dbReference type="EMBL" id="AMGV01000019">
    <property type="protein sequence ID" value="KEF52243.1"/>
    <property type="molecule type" value="Genomic_DNA"/>
</dbReference>
<dbReference type="VEuPathDB" id="FungiDB:A1O9_11870"/>
<gene>
    <name evidence="2" type="ORF">A1O9_11870</name>
</gene>
<dbReference type="Proteomes" id="UP000027920">
    <property type="component" value="Unassembled WGS sequence"/>
</dbReference>
<dbReference type="NCBIfam" id="TIGR00654">
    <property type="entry name" value="PhzF_family"/>
    <property type="match status" value="1"/>
</dbReference>
<dbReference type="Pfam" id="PF02567">
    <property type="entry name" value="PhzC-PhzF"/>
    <property type="match status" value="1"/>
</dbReference>
<dbReference type="RefSeq" id="XP_013254833.1">
    <property type="nucleotide sequence ID" value="XM_013399379.1"/>
</dbReference>